<protein>
    <submittedName>
        <fullName evidence="2">Uncharacterized protein</fullName>
    </submittedName>
</protein>
<comment type="caution">
    <text evidence="2">The sequence shown here is derived from an EMBL/GenBank/DDBJ whole genome shotgun (WGS) entry which is preliminary data.</text>
</comment>
<reference evidence="2 3" key="1">
    <citation type="submission" date="2019-12" db="EMBL/GenBank/DDBJ databases">
        <title>Genomic-based taxomic classification of the family Erythrobacteraceae.</title>
        <authorList>
            <person name="Xu L."/>
        </authorList>
    </citation>
    <scope>NUCLEOTIDE SEQUENCE [LARGE SCALE GENOMIC DNA]</scope>
    <source>
        <strain evidence="2 3">M0322</strain>
    </source>
</reference>
<keyword evidence="1" id="KW-0812">Transmembrane</keyword>
<keyword evidence="1" id="KW-0472">Membrane</keyword>
<dbReference type="RefSeq" id="WP_160770159.1">
    <property type="nucleotide sequence ID" value="NZ_WTYV01000001.1"/>
</dbReference>
<evidence type="ECO:0000313" key="2">
    <source>
        <dbReference type="EMBL" id="MXO70216.1"/>
    </source>
</evidence>
<dbReference type="EMBL" id="WTYV01000001">
    <property type="protein sequence ID" value="MXO70216.1"/>
    <property type="molecule type" value="Genomic_DNA"/>
</dbReference>
<keyword evidence="3" id="KW-1185">Reference proteome</keyword>
<proteinExistence type="predicted"/>
<organism evidence="2 3">
    <name type="scientific">Alteraurantiacibacter buctensis</name>
    <dbReference type="NCBI Taxonomy" id="1503981"/>
    <lineage>
        <taxon>Bacteria</taxon>
        <taxon>Pseudomonadati</taxon>
        <taxon>Pseudomonadota</taxon>
        <taxon>Alphaproteobacteria</taxon>
        <taxon>Sphingomonadales</taxon>
        <taxon>Erythrobacteraceae</taxon>
        <taxon>Alteraurantiacibacter</taxon>
    </lineage>
</organism>
<evidence type="ECO:0000256" key="1">
    <source>
        <dbReference type="SAM" id="Phobius"/>
    </source>
</evidence>
<dbReference type="Proteomes" id="UP000466966">
    <property type="component" value="Unassembled WGS sequence"/>
</dbReference>
<gene>
    <name evidence="2" type="ORF">GRI99_01045</name>
</gene>
<name>A0A844YT71_9SPHN</name>
<keyword evidence="1" id="KW-1133">Transmembrane helix</keyword>
<accession>A0A844YT71</accession>
<evidence type="ECO:0000313" key="3">
    <source>
        <dbReference type="Proteomes" id="UP000466966"/>
    </source>
</evidence>
<sequence length="133" mass="15083">MPYRSGWGPRLGCFGVGLLLLLAPVALYLAWVITPPLPLRPFDASDWRAVSRSDDYSRQEMVGALIWDDTLEGRTRPQVLALLGPDCECACFSDWDLVYWLGPERNWLSLDSEWLVINFDAAGRFQDYALVTD</sequence>
<dbReference type="AlphaFoldDB" id="A0A844YT71"/>
<dbReference type="OrthoDB" id="7595626at2"/>
<feature type="transmembrane region" description="Helical" evidence="1">
    <location>
        <begin position="12"/>
        <end position="33"/>
    </location>
</feature>